<name>A0ABC8C0B6_9ACTN</name>
<dbReference type="PIRSF" id="PIRSF000331">
    <property type="entry name" value="HpaA_HpaB"/>
    <property type="match status" value="1"/>
</dbReference>
<dbReference type="Gene3D" id="1.20.140.10">
    <property type="entry name" value="Butyryl-CoA Dehydrogenase, subunit A, domain 3"/>
    <property type="match status" value="1"/>
</dbReference>
<dbReference type="InterPro" id="IPR004925">
    <property type="entry name" value="HpaB/PvcC/4-BUDH"/>
</dbReference>
<evidence type="ECO:0000313" key="7">
    <source>
        <dbReference type="EMBL" id="ARF75831.1"/>
    </source>
</evidence>
<feature type="binding site" evidence="4">
    <location>
        <position position="190"/>
    </location>
    <ligand>
        <name>FAD</name>
        <dbReference type="ChEBI" id="CHEBI:57692"/>
    </ligand>
</feature>
<dbReference type="Gene3D" id="1.10.3140.10">
    <property type="entry name" value="4-hydroxybutyryl-coa dehydratase, domain 1"/>
    <property type="match status" value="1"/>
</dbReference>
<dbReference type="SUPFAM" id="SSF47203">
    <property type="entry name" value="Acyl-CoA dehydrogenase C-terminal domain-like"/>
    <property type="match status" value="1"/>
</dbReference>
<keyword evidence="8" id="KW-1185">Reference proteome</keyword>
<dbReference type="InterPro" id="IPR024719">
    <property type="entry name" value="HpaB/PvcC/4-BUDH_C"/>
</dbReference>
<dbReference type="Gene3D" id="2.40.110.10">
    <property type="entry name" value="Butyryl-CoA Dehydrogenase, subunit A, domain 2"/>
    <property type="match status" value="1"/>
</dbReference>
<feature type="domain" description="HpaB/PvcC/4-BUDH N-terminal" evidence="6">
    <location>
        <begin position="5"/>
        <end position="270"/>
    </location>
</feature>
<evidence type="ECO:0000313" key="8">
    <source>
        <dbReference type="Proteomes" id="UP000192251"/>
    </source>
</evidence>
<dbReference type="InterPro" id="IPR036250">
    <property type="entry name" value="AcylCo_DH-like_C"/>
</dbReference>
<evidence type="ECO:0000256" key="3">
    <source>
        <dbReference type="ARBA" id="ARBA00023002"/>
    </source>
</evidence>
<keyword evidence="1" id="KW-0285">Flavoprotein</keyword>
<dbReference type="GO" id="GO:0016491">
    <property type="term" value="F:oxidoreductase activity"/>
    <property type="evidence" value="ECO:0007669"/>
    <property type="project" value="UniProtKB-KW"/>
</dbReference>
<dbReference type="InterPro" id="IPR046373">
    <property type="entry name" value="Acyl-CoA_Oxase/DH_mid-dom_sf"/>
</dbReference>
<evidence type="ECO:0000256" key="1">
    <source>
        <dbReference type="ARBA" id="ARBA00022630"/>
    </source>
</evidence>
<organism evidence="7 8">
    <name type="scientific">Kitasatospora albolonga</name>
    <dbReference type="NCBI Taxonomy" id="68173"/>
    <lineage>
        <taxon>Bacteria</taxon>
        <taxon>Bacillati</taxon>
        <taxon>Actinomycetota</taxon>
        <taxon>Actinomycetes</taxon>
        <taxon>Kitasatosporales</taxon>
        <taxon>Streptomycetaceae</taxon>
        <taxon>Kitasatospora</taxon>
    </lineage>
</organism>
<dbReference type="Pfam" id="PF03241">
    <property type="entry name" value="HpaB"/>
    <property type="match status" value="1"/>
</dbReference>
<dbReference type="InterPro" id="IPR024674">
    <property type="entry name" value="HpaB/PvcC/4-BUDH_N"/>
</dbReference>
<evidence type="ECO:0000259" key="5">
    <source>
        <dbReference type="Pfam" id="PF03241"/>
    </source>
</evidence>
<dbReference type="SUPFAM" id="SSF56645">
    <property type="entry name" value="Acyl-CoA dehydrogenase NM domain-like"/>
    <property type="match status" value="1"/>
</dbReference>
<protein>
    <submittedName>
        <fullName evidence="7">4-hydroxyphenylacetate 3-monooxygenase</fullName>
    </submittedName>
</protein>
<proteinExistence type="predicted"/>
<keyword evidence="3" id="KW-0560">Oxidoreductase</keyword>
<evidence type="ECO:0000259" key="6">
    <source>
        <dbReference type="Pfam" id="PF11794"/>
    </source>
</evidence>
<dbReference type="RefSeq" id="WP_084750695.1">
    <property type="nucleotide sequence ID" value="NZ_CP020563.1"/>
</dbReference>
<dbReference type="AlphaFoldDB" id="A0ABC8C0B6"/>
<dbReference type="Proteomes" id="UP000192251">
    <property type="component" value="Chromosome"/>
</dbReference>
<dbReference type="PANTHER" id="PTHR36117">
    <property type="entry name" value="4-HYDROXYPHENYLACETATE 3-MONOOXYGENASE-RELATED"/>
    <property type="match status" value="1"/>
</dbReference>
<feature type="binding site" evidence="4">
    <location>
        <begin position="153"/>
        <end position="156"/>
    </location>
    <ligand>
        <name>FAD</name>
        <dbReference type="ChEBI" id="CHEBI:57692"/>
    </ligand>
</feature>
<evidence type="ECO:0000256" key="2">
    <source>
        <dbReference type="ARBA" id="ARBA00022827"/>
    </source>
</evidence>
<evidence type="ECO:0000256" key="4">
    <source>
        <dbReference type="PIRSR" id="PIRSR000331-2"/>
    </source>
</evidence>
<dbReference type="EMBL" id="CP020563">
    <property type="protein sequence ID" value="ARF75831.1"/>
    <property type="molecule type" value="Genomic_DNA"/>
</dbReference>
<reference evidence="7 8" key="1">
    <citation type="submission" date="2017-04" db="EMBL/GenBank/DDBJ databases">
        <title>The complete genome sequence of Streptomyces albolongus YIM 101047, the producer of novel bafilomycins and novel odoriferous sesquiterpenoids.</title>
        <authorList>
            <person name="Yin M."/>
            <person name="Jiang Y."/>
        </authorList>
    </citation>
    <scope>NUCLEOTIDE SEQUENCE [LARGE SCALE GENOMIC DNA]</scope>
    <source>
        <strain evidence="7 8">YIM 101047</strain>
    </source>
</reference>
<gene>
    <name evidence="7" type="ORF">B7C62_28875</name>
</gene>
<dbReference type="KEGG" id="kab:B7C62_28875"/>
<accession>A0ABC8C0B6</accession>
<dbReference type="InterPro" id="IPR009100">
    <property type="entry name" value="AcylCoA_DH/oxidase_NM_dom_sf"/>
</dbReference>
<dbReference type="Pfam" id="PF11794">
    <property type="entry name" value="HpaB_N"/>
    <property type="match status" value="1"/>
</dbReference>
<sequence length="500" mass="55245">MNRSGQDYLDALRDGRAVWIDGQPVDDITEHPAFRNTARSIARLYDMACEGEHREALTVRPEGSGEPVLRAFHAPRSHAELVARRRGFKTWSEASFGFLGRSPDYMAAGIAGFVSAPDVFAGAEFDGRANLDAYYRRMTQGSLYQSFTITNPQIDRTKSAAEQEEDDLFVRVVKELDGGIVVRGAKMIGTAAVFGDEIIVGTIEPLAPQDVEYALCFSVPVNTPGLKFISRTSYEASARSVFDNPLSSRFDENDALLVCDDVFVPWENVLTYRNVESTFGMWWLTPTYNNFVHQAATRFWTKLEFLTGLAILIARANNTYDLPPVRMQLGRLIGWLNIAKSMVLAAEAAHEEVPGSGGVVQINREIASAHRAMAGDLYPKVLAEIKMLAGGGLIQLPASGYDLTHPELGPLVAKYVRSPGHPAEQRIKLMKLAWDALGSEFASRHEQYERFYHGAPHVYLPGIVRDGNPDLLAAFTQSCLDGYQLDEEPFMERGTADGSA</sequence>
<keyword evidence="2 4" id="KW-0274">FAD</keyword>
<dbReference type="PANTHER" id="PTHR36117:SF3">
    <property type="entry name" value="4-HYDROXYPHENYLACETATE 3-MONOOXYGENASE-RELATED"/>
    <property type="match status" value="1"/>
</dbReference>
<feature type="domain" description="HpaB/PvcC/4-BUDH C-terminal" evidence="5">
    <location>
        <begin position="281"/>
        <end position="463"/>
    </location>
</feature>